<keyword evidence="10" id="KW-0443">Lipid metabolism</keyword>
<dbReference type="InterPro" id="IPR048254">
    <property type="entry name" value="CDP_ALCOHOL_P_TRANSF_CS"/>
</dbReference>
<gene>
    <name evidence="17" type="ORF">NCTC503_01946</name>
</gene>
<comment type="catalytic activity">
    <reaction evidence="1">
        <text>a CDP-1,2-diacyl-sn-glycerol + L-serine = a 1,2-diacyl-sn-glycero-3-phospho-L-serine + CMP + H(+)</text>
        <dbReference type="Rhea" id="RHEA:16913"/>
        <dbReference type="ChEBI" id="CHEBI:15378"/>
        <dbReference type="ChEBI" id="CHEBI:33384"/>
        <dbReference type="ChEBI" id="CHEBI:57262"/>
        <dbReference type="ChEBI" id="CHEBI:58332"/>
        <dbReference type="ChEBI" id="CHEBI:60377"/>
        <dbReference type="EC" id="2.7.8.8"/>
    </reaction>
</comment>
<feature type="transmembrane region" description="Helical" evidence="16">
    <location>
        <begin position="93"/>
        <end position="113"/>
    </location>
</feature>
<dbReference type="RefSeq" id="WP_138210532.1">
    <property type="nucleotide sequence ID" value="NZ_CBCRUQ010000003.1"/>
</dbReference>
<feature type="transmembrane region" description="Helical" evidence="16">
    <location>
        <begin position="148"/>
        <end position="165"/>
    </location>
</feature>
<keyword evidence="18" id="KW-1185">Reference proteome</keyword>
<keyword evidence="12" id="KW-0594">Phospholipid biosynthesis</keyword>
<dbReference type="Proteomes" id="UP000308489">
    <property type="component" value="Chromosome 1"/>
</dbReference>
<evidence type="ECO:0000256" key="4">
    <source>
        <dbReference type="ARBA" id="ARBA00013174"/>
    </source>
</evidence>
<dbReference type="NCBIfam" id="TIGR00473">
    <property type="entry name" value="pssA"/>
    <property type="match status" value="1"/>
</dbReference>
<dbReference type="EC" id="2.7.8.8" evidence="4"/>
<dbReference type="OrthoDB" id="9777147at2"/>
<evidence type="ECO:0000256" key="1">
    <source>
        <dbReference type="ARBA" id="ARBA00000287"/>
    </source>
</evidence>
<evidence type="ECO:0000313" key="18">
    <source>
        <dbReference type="Proteomes" id="UP000308489"/>
    </source>
</evidence>
<dbReference type="PANTHER" id="PTHR14269">
    <property type="entry name" value="CDP-DIACYLGLYCEROL--GLYCEROL-3-PHOSPHATE 3-PHOSPHATIDYLTRANSFERASE-RELATED"/>
    <property type="match status" value="1"/>
</dbReference>
<dbReference type="PROSITE" id="PS00379">
    <property type="entry name" value="CDP_ALCOHOL_P_TRANSF"/>
    <property type="match status" value="1"/>
</dbReference>
<reference evidence="17 18" key="1">
    <citation type="submission" date="2019-05" db="EMBL/GenBank/DDBJ databases">
        <authorList>
            <consortium name="Pathogen Informatics"/>
        </authorList>
    </citation>
    <scope>NUCLEOTIDE SEQUENCE [LARGE SCALE GENOMIC DNA]</scope>
    <source>
        <strain evidence="17 18">NCTC503</strain>
    </source>
</reference>
<evidence type="ECO:0000256" key="15">
    <source>
        <dbReference type="RuleBase" id="RU003750"/>
    </source>
</evidence>
<dbReference type="InterPro" id="IPR000462">
    <property type="entry name" value="CDP-OH_P_trans"/>
</dbReference>
<dbReference type="GO" id="GO:0012505">
    <property type="term" value="C:endomembrane system"/>
    <property type="evidence" value="ECO:0007669"/>
    <property type="project" value="UniProtKB-SubCell"/>
</dbReference>
<feature type="transmembrane region" description="Helical" evidence="16">
    <location>
        <begin position="120"/>
        <end position="142"/>
    </location>
</feature>
<sequence length="173" mass="19113">MSEKMRCFLPNIFTLGNLSCGVMSLLMTYEGNYKFASLFIILAALLDRYDGRIARALNVSSEIGKELDSLADLISFGVAPSLMVFSMNNFSSLGIIGYISLVIFPVAGAYRLAKYNISTFTGVFSGIPITCAGMIIAIYSLFNINKMLNTGFNICIVILLSYLMISKWEFKKI</sequence>
<keyword evidence="13" id="KW-1208">Phospholipid metabolism</keyword>
<dbReference type="EMBL" id="LR590481">
    <property type="protein sequence ID" value="VTQ92368.1"/>
    <property type="molecule type" value="Genomic_DNA"/>
</dbReference>
<dbReference type="Pfam" id="PF01066">
    <property type="entry name" value="CDP-OH_P_transf"/>
    <property type="match status" value="1"/>
</dbReference>
<feature type="transmembrane region" description="Helical" evidence="16">
    <location>
        <begin position="7"/>
        <end position="27"/>
    </location>
</feature>
<dbReference type="InterPro" id="IPR043130">
    <property type="entry name" value="CDP-OH_PTrfase_TM_dom"/>
</dbReference>
<evidence type="ECO:0000256" key="12">
    <source>
        <dbReference type="ARBA" id="ARBA00023209"/>
    </source>
</evidence>
<dbReference type="GO" id="GO:0008654">
    <property type="term" value="P:phospholipid biosynthetic process"/>
    <property type="evidence" value="ECO:0007669"/>
    <property type="project" value="UniProtKB-KW"/>
</dbReference>
<keyword evidence="6" id="KW-0444">Lipid biosynthesis</keyword>
<dbReference type="InterPro" id="IPR050324">
    <property type="entry name" value="CDP-alcohol_PTase-I"/>
</dbReference>
<keyword evidence="7 15" id="KW-0808">Transferase</keyword>
<dbReference type="GO" id="GO:0016020">
    <property type="term" value="C:membrane"/>
    <property type="evidence" value="ECO:0007669"/>
    <property type="project" value="InterPro"/>
</dbReference>
<evidence type="ECO:0000256" key="14">
    <source>
        <dbReference type="ARBA" id="ARBA00032361"/>
    </source>
</evidence>
<evidence type="ECO:0000256" key="11">
    <source>
        <dbReference type="ARBA" id="ARBA00023136"/>
    </source>
</evidence>
<evidence type="ECO:0000256" key="16">
    <source>
        <dbReference type="SAM" id="Phobius"/>
    </source>
</evidence>
<evidence type="ECO:0000256" key="7">
    <source>
        <dbReference type="ARBA" id="ARBA00022679"/>
    </source>
</evidence>
<dbReference type="Gene3D" id="1.20.120.1760">
    <property type="match status" value="1"/>
</dbReference>
<organism evidence="17 18">
    <name type="scientific">Hathewaya histolytica</name>
    <name type="common">Clostridium histolyticum</name>
    <dbReference type="NCBI Taxonomy" id="1498"/>
    <lineage>
        <taxon>Bacteria</taxon>
        <taxon>Bacillati</taxon>
        <taxon>Bacillota</taxon>
        <taxon>Clostridia</taxon>
        <taxon>Eubacteriales</taxon>
        <taxon>Clostridiaceae</taxon>
        <taxon>Hathewaya</taxon>
    </lineage>
</organism>
<dbReference type="PANTHER" id="PTHR14269:SF61">
    <property type="entry name" value="CDP-DIACYLGLYCEROL--SERINE O-PHOSPHATIDYLTRANSFERASE"/>
    <property type="match status" value="1"/>
</dbReference>
<evidence type="ECO:0000313" key="17">
    <source>
        <dbReference type="EMBL" id="VTQ92368.1"/>
    </source>
</evidence>
<evidence type="ECO:0000256" key="2">
    <source>
        <dbReference type="ARBA" id="ARBA00004127"/>
    </source>
</evidence>
<evidence type="ECO:0000256" key="10">
    <source>
        <dbReference type="ARBA" id="ARBA00023098"/>
    </source>
</evidence>
<evidence type="ECO:0000256" key="9">
    <source>
        <dbReference type="ARBA" id="ARBA00022989"/>
    </source>
</evidence>
<comment type="similarity">
    <text evidence="3 15">Belongs to the CDP-alcohol phosphatidyltransferase class-I family.</text>
</comment>
<protein>
    <recommendedName>
        <fullName evidence="5">CDP-diacylglycerol--serine O-phosphatidyltransferase</fullName>
        <ecNumber evidence="4">2.7.8.8</ecNumber>
    </recommendedName>
    <alternativeName>
        <fullName evidence="14">Phosphatidylserine synthase</fullName>
    </alternativeName>
</protein>
<dbReference type="AlphaFoldDB" id="A0A4U9RLN0"/>
<evidence type="ECO:0000256" key="3">
    <source>
        <dbReference type="ARBA" id="ARBA00010441"/>
    </source>
</evidence>
<keyword evidence="9 16" id="KW-1133">Transmembrane helix</keyword>
<dbReference type="GO" id="GO:0003882">
    <property type="term" value="F:CDP-diacylglycerol-serine O-phosphatidyltransferase activity"/>
    <property type="evidence" value="ECO:0007669"/>
    <property type="project" value="UniProtKB-EC"/>
</dbReference>
<name>A0A4U9RLN0_HATHI</name>
<dbReference type="InterPro" id="IPR004533">
    <property type="entry name" value="CDP-diaglyc--ser_O-PTrfase"/>
</dbReference>
<dbReference type="KEGG" id="hhw:NCTC503_01946"/>
<comment type="subcellular location">
    <subcellularLocation>
        <location evidence="2">Endomembrane system</location>
        <topology evidence="2">Multi-pass membrane protein</topology>
    </subcellularLocation>
</comment>
<evidence type="ECO:0000256" key="6">
    <source>
        <dbReference type="ARBA" id="ARBA00022516"/>
    </source>
</evidence>
<evidence type="ECO:0000256" key="5">
    <source>
        <dbReference type="ARBA" id="ARBA00017171"/>
    </source>
</evidence>
<proteinExistence type="inferred from homology"/>
<accession>A0A4U9RLN0</accession>
<evidence type="ECO:0000256" key="13">
    <source>
        <dbReference type="ARBA" id="ARBA00023264"/>
    </source>
</evidence>
<keyword evidence="8 16" id="KW-0812">Transmembrane</keyword>
<evidence type="ECO:0000256" key="8">
    <source>
        <dbReference type="ARBA" id="ARBA00022692"/>
    </source>
</evidence>
<keyword evidence="11 16" id="KW-0472">Membrane</keyword>